<keyword evidence="7" id="KW-0482">Metalloprotease</keyword>
<evidence type="ECO:0000256" key="3">
    <source>
        <dbReference type="ARBA" id="ARBA00022670"/>
    </source>
</evidence>
<feature type="domain" description="Peptidase M13 C-terminal" evidence="8">
    <location>
        <begin position="439"/>
        <end position="628"/>
    </location>
</feature>
<dbReference type="EMBL" id="JAUNQW010000005">
    <property type="protein sequence ID" value="MDO5457076.1"/>
    <property type="molecule type" value="Genomic_DNA"/>
</dbReference>
<dbReference type="GO" id="GO:0046872">
    <property type="term" value="F:metal ion binding"/>
    <property type="evidence" value="ECO:0007669"/>
    <property type="project" value="UniProtKB-KW"/>
</dbReference>
<protein>
    <submittedName>
        <fullName evidence="10">M13 family metallopeptidase</fullName>
        <ecNumber evidence="10">3.4.24.-</ecNumber>
    </submittedName>
</protein>
<name>A0AA43UBS9_9LACT</name>
<feature type="domain" description="Peptidase M13 N-terminal" evidence="9">
    <location>
        <begin position="9"/>
        <end position="385"/>
    </location>
</feature>
<reference evidence="10" key="1">
    <citation type="submission" date="2023-07" db="EMBL/GenBank/DDBJ databases">
        <title>Between Cages and Wild: Unraveling the Impact of Captivity on Animal Microbiomes and Antimicrobial Resistance.</title>
        <authorList>
            <person name="Schmartz G.P."/>
            <person name="Rehner J."/>
            <person name="Schuff M.J."/>
            <person name="Becker S.L."/>
            <person name="Kravczyk M."/>
            <person name="Gurevich A."/>
            <person name="Francke R."/>
            <person name="Mueller R."/>
            <person name="Keller V."/>
            <person name="Keller A."/>
        </authorList>
    </citation>
    <scope>NUCLEOTIDE SEQUENCE</scope>
    <source>
        <strain evidence="10">S39M_St_73</strain>
    </source>
</reference>
<accession>A0AA43UBS9</accession>
<dbReference type="InterPro" id="IPR018497">
    <property type="entry name" value="Peptidase_M13_C"/>
</dbReference>
<comment type="caution">
    <text evidence="10">The sequence shown here is derived from an EMBL/GenBank/DDBJ whole genome shotgun (WGS) entry which is preliminary data.</text>
</comment>
<dbReference type="PANTHER" id="PTHR11733">
    <property type="entry name" value="ZINC METALLOPROTEASE FAMILY M13 NEPRILYSIN-RELATED"/>
    <property type="match status" value="1"/>
</dbReference>
<dbReference type="EC" id="3.4.24.-" evidence="10"/>
<dbReference type="AlphaFoldDB" id="A0AA43UBS9"/>
<dbReference type="InterPro" id="IPR042089">
    <property type="entry name" value="Peptidase_M13_dom_2"/>
</dbReference>
<dbReference type="Pfam" id="PF01431">
    <property type="entry name" value="Peptidase_M13"/>
    <property type="match status" value="1"/>
</dbReference>
<dbReference type="CDD" id="cd08662">
    <property type="entry name" value="M13"/>
    <property type="match status" value="1"/>
</dbReference>
<dbReference type="PROSITE" id="PS51885">
    <property type="entry name" value="NEPRILYSIN"/>
    <property type="match status" value="1"/>
</dbReference>
<keyword evidence="3" id="KW-0645">Protease</keyword>
<evidence type="ECO:0000256" key="6">
    <source>
        <dbReference type="ARBA" id="ARBA00022833"/>
    </source>
</evidence>
<dbReference type="InterPro" id="IPR000718">
    <property type="entry name" value="Peptidase_M13"/>
</dbReference>
<evidence type="ECO:0000313" key="10">
    <source>
        <dbReference type="EMBL" id="MDO5457076.1"/>
    </source>
</evidence>
<evidence type="ECO:0000256" key="4">
    <source>
        <dbReference type="ARBA" id="ARBA00022723"/>
    </source>
</evidence>
<evidence type="ECO:0000256" key="5">
    <source>
        <dbReference type="ARBA" id="ARBA00022801"/>
    </source>
</evidence>
<dbReference type="Gene3D" id="1.10.1380.10">
    <property type="entry name" value="Neutral endopeptidase , domain2"/>
    <property type="match status" value="1"/>
</dbReference>
<dbReference type="PRINTS" id="PR00786">
    <property type="entry name" value="NEPRILYSIN"/>
</dbReference>
<dbReference type="GO" id="GO:0005886">
    <property type="term" value="C:plasma membrane"/>
    <property type="evidence" value="ECO:0007669"/>
    <property type="project" value="TreeGrafter"/>
</dbReference>
<dbReference type="InterPro" id="IPR008753">
    <property type="entry name" value="Peptidase_M13_N"/>
</dbReference>
<evidence type="ECO:0000259" key="9">
    <source>
        <dbReference type="Pfam" id="PF05649"/>
    </source>
</evidence>
<evidence type="ECO:0000313" key="11">
    <source>
        <dbReference type="Proteomes" id="UP001171751"/>
    </source>
</evidence>
<keyword evidence="4" id="KW-0479">Metal-binding</keyword>
<comment type="similarity">
    <text evidence="2">Belongs to the peptidase M13 family.</text>
</comment>
<comment type="cofactor">
    <cofactor evidence="1">
        <name>Zn(2+)</name>
        <dbReference type="ChEBI" id="CHEBI:29105"/>
    </cofactor>
</comment>
<dbReference type="Proteomes" id="UP001171751">
    <property type="component" value="Unassembled WGS sequence"/>
</dbReference>
<evidence type="ECO:0000256" key="1">
    <source>
        <dbReference type="ARBA" id="ARBA00001947"/>
    </source>
</evidence>
<dbReference type="GO" id="GO:0016485">
    <property type="term" value="P:protein processing"/>
    <property type="evidence" value="ECO:0007669"/>
    <property type="project" value="TreeGrafter"/>
</dbReference>
<dbReference type="PANTHER" id="PTHR11733:SF167">
    <property type="entry name" value="FI17812P1-RELATED"/>
    <property type="match status" value="1"/>
</dbReference>
<evidence type="ECO:0000256" key="2">
    <source>
        <dbReference type="ARBA" id="ARBA00007357"/>
    </source>
</evidence>
<dbReference type="GO" id="GO:0004222">
    <property type="term" value="F:metalloendopeptidase activity"/>
    <property type="evidence" value="ECO:0007669"/>
    <property type="project" value="InterPro"/>
</dbReference>
<dbReference type="Pfam" id="PF05649">
    <property type="entry name" value="Peptidase_M13_N"/>
    <property type="match status" value="1"/>
</dbReference>
<sequence>MTINHDLIQDDFYQAVNESWLETAEIPDDKVSTGGFISVRDQIEELMMEEVEKMAGGDILVSQPEMQEFVKYYKKTSDFSSRNEEGAQPIQQLIQKLLNIQNYEDLQKQAAELTLEGVYLPFEFGISPDMKDTEHYALYLATPGTILPDKTYYGTDQGDQLLSVFQTMMNQVLDLMGIKEEQITQLLEGALAFDRILSERVKTREEEADYTKKYNPRSLEQIKDYSQILDLPLIIAELLGQKADQVIVAHPEFYEAYNEIVTLDNFENVKSWMIVHTLNSRHDVLSEEIRQAGSLYELTLSGRPQTQSPQKHAYYHSIGTFDQPVGIYYGKKYFGQEARDDVEDMVDEMIEVYKERLRQSNWLSQATIDQAIVKLDALIPLIGYPDTYIELYRYYKVDEESSFYDNQERFSRLSREFQFSRWGKKVERTEWGMSAATVNAYFNPMSNVICFPAAILQKPFYDFDQSRSENYGGIGAVIAHEISHAFDNNGAKFDEKGNLNDWWQEEDFERFNQKSEAMVKLFDDMETEAGQVNGRLTVSENIADQGGLRAAYEAMLEEEDADPAAFFVNWARIWCQKARPEYQQLLLNIDVHSPAVIRANVQVQLIDGFYDTFNIQEGDGMYMVPEDRLEIW</sequence>
<organism evidence="10 11">
    <name type="scientific">Atopococcus tabaci</name>
    <dbReference type="NCBI Taxonomy" id="269774"/>
    <lineage>
        <taxon>Bacteria</taxon>
        <taxon>Bacillati</taxon>
        <taxon>Bacillota</taxon>
        <taxon>Bacilli</taxon>
        <taxon>Lactobacillales</taxon>
        <taxon>Carnobacteriaceae</taxon>
        <taxon>Atopococcus</taxon>
    </lineage>
</organism>
<dbReference type="InterPro" id="IPR024079">
    <property type="entry name" value="MetalloPept_cat_dom_sf"/>
</dbReference>
<keyword evidence="11" id="KW-1185">Reference proteome</keyword>
<proteinExistence type="inferred from homology"/>
<keyword evidence="6" id="KW-0862">Zinc</keyword>
<evidence type="ECO:0000256" key="7">
    <source>
        <dbReference type="ARBA" id="ARBA00023049"/>
    </source>
</evidence>
<gene>
    <name evidence="10" type="ORF">Q4F26_01895</name>
</gene>
<keyword evidence="5 10" id="KW-0378">Hydrolase</keyword>
<dbReference type="Gene3D" id="3.40.390.10">
    <property type="entry name" value="Collagenase (Catalytic Domain)"/>
    <property type="match status" value="1"/>
</dbReference>
<evidence type="ECO:0000259" key="8">
    <source>
        <dbReference type="Pfam" id="PF01431"/>
    </source>
</evidence>
<dbReference type="SUPFAM" id="SSF55486">
    <property type="entry name" value="Metalloproteases ('zincins'), catalytic domain"/>
    <property type="match status" value="1"/>
</dbReference>